<dbReference type="RefSeq" id="WP_186918523.1">
    <property type="nucleotide sequence ID" value="NZ_JACOPQ010000002.1"/>
</dbReference>
<dbReference type="EMBL" id="JACOPQ010000002">
    <property type="protein sequence ID" value="MBC5736143.1"/>
    <property type="molecule type" value="Genomic_DNA"/>
</dbReference>
<dbReference type="AlphaFoldDB" id="A0A8J6MG44"/>
<evidence type="ECO:0000313" key="1">
    <source>
        <dbReference type="EMBL" id="MBC5736143.1"/>
    </source>
</evidence>
<proteinExistence type="predicted"/>
<dbReference type="Proteomes" id="UP000607645">
    <property type="component" value="Unassembled WGS sequence"/>
</dbReference>
<keyword evidence="2" id="KW-1185">Reference proteome</keyword>
<name>A0A8J6MG44_9FIRM</name>
<gene>
    <name evidence="1" type="ORF">H8S62_03850</name>
</gene>
<sequence length="591" mass="65267">MAQIYSTNDTKVFAVQKWLGLNESPDGDTGLKMGEAAEMRNFRVTRENHLQVRPGYAPMVTLADGHPVRGVWSGYVAGAFHLLAACGGRLWDVRPADWSKTDLGAVEDAETSFFGFSRKVYLLTGSEYYCWDGEGQAEPVEGYVPIVATATAPSGGGTLLESVNKLSGKRRQQFSPDGEDKVFHLVEGEIDEVLAVEGTDISWTADLKAGSLTFASAPAKGVNTVTITWRKGSGDRGKVAGMRFAEMYNGASDSRVFLYGDGTNEAVYSGLDELGQPCAEYFPDLNVMAVDSANTPITAMIRHYDRLLVFKTDSAHSCQYASITLADGSAAPAFYANPLNREIGCAAPGQARLVDNDPRTLFGRGVYQWSLTVGASRDERNAKRLSDRVEATLAGFDLERTAVFDDEEEREYYVVCGERALIHNYANNTWYYYDHFPAAAMVKVGGKLYFGTPDGRVMHLSRQYRNDALEPIDAYWESGSMDFSTDWRRKYGSVLWVSIKPESQARVTVTAQSNVKSSYIRKEVASGLSSFLNTSFAHWSFGTNRNPQVARVRLKVKKFTFYKLIFSSRSISATATILAADFQVRYTGNVK</sequence>
<reference evidence="1" key="1">
    <citation type="submission" date="2020-08" db="EMBL/GenBank/DDBJ databases">
        <title>Genome public.</title>
        <authorList>
            <person name="Liu C."/>
            <person name="Sun Q."/>
        </authorList>
    </citation>
    <scope>NUCLEOTIDE SEQUENCE</scope>
    <source>
        <strain evidence="1">NSJ-52</strain>
    </source>
</reference>
<protein>
    <submittedName>
        <fullName evidence="1">Uncharacterized protein</fullName>
    </submittedName>
</protein>
<organism evidence="1 2">
    <name type="scientific">Lawsonibacter faecis</name>
    <dbReference type="NCBI Taxonomy" id="2763052"/>
    <lineage>
        <taxon>Bacteria</taxon>
        <taxon>Bacillati</taxon>
        <taxon>Bacillota</taxon>
        <taxon>Clostridia</taxon>
        <taxon>Eubacteriales</taxon>
        <taxon>Oscillospiraceae</taxon>
        <taxon>Lawsonibacter</taxon>
    </lineage>
</organism>
<comment type="caution">
    <text evidence="1">The sequence shown here is derived from an EMBL/GenBank/DDBJ whole genome shotgun (WGS) entry which is preliminary data.</text>
</comment>
<evidence type="ECO:0000313" key="2">
    <source>
        <dbReference type="Proteomes" id="UP000607645"/>
    </source>
</evidence>
<accession>A0A8J6MG44</accession>